<dbReference type="Pfam" id="PF19741">
    <property type="entry name" value="DUF6230"/>
    <property type="match status" value="1"/>
</dbReference>
<proteinExistence type="predicted"/>
<accession>A0ABW2C1J0</accession>
<gene>
    <name evidence="1" type="ORF">ACFQGD_14810</name>
</gene>
<evidence type="ECO:0000313" key="1">
    <source>
        <dbReference type="EMBL" id="MFC6868412.1"/>
    </source>
</evidence>
<protein>
    <submittedName>
        <fullName evidence="1">DUF6230 family protein</fullName>
    </submittedName>
</protein>
<evidence type="ECO:0000313" key="2">
    <source>
        <dbReference type="Proteomes" id="UP001596337"/>
    </source>
</evidence>
<sequence>MSDMTIGRTRWGRFSAVFAIAAVAIVALGLAIAKGLLAASFNVNNQPFQIQSAGLNGSGFGAIMDDVTKDNADGTTDGQAVARAGFETADLDGLCAAVHQDVLGLPFTLRISAGDPTDGVADINAGDLILDGESVQADATMSSLALGKSADDVVMGSSTQSLGGTAGNFGLQASTANLTGLNASAYATTIAGSIQLNDLALGIESGTNNCTIVP</sequence>
<dbReference type="Proteomes" id="UP001596337">
    <property type="component" value="Unassembled WGS sequence"/>
</dbReference>
<dbReference type="InterPro" id="IPR046198">
    <property type="entry name" value="DUF6230"/>
</dbReference>
<dbReference type="EMBL" id="JBHSXX010000001">
    <property type="protein sequence ID" value="MFC6868412.1"/>
    <property type="molecule type" value="Genomic_DNA"/>
</dbReference>
<keyword evidence="2" id="KW-1185">Reference proteome</keyword>
<name>A0ABW2C1J0_9PSEU</name>
<reference evidence="2" key="1">
    <citation type="journal article" date="2019" name="Int. J. Syst. Evol. Microbiol.">
        <title>The Global Catalogue of Microorganisms (GCM) 10K type strain sequencing project: providing services to taxonomists for standard genome sequencing and annotation.</title>
        <authorList>
            <consortium name="The Broad Institute Genomics Platform"/>
            <consortium name="The Broad Institute Genome Sequencing Center for Infectious Disease"/>
            <person name="Wu L."/>
            <person name="Ma J."/>
        </authorList>
    </citation>
    <scope>NUCLEOTIDE SEQUENCE [LARGE SCALE GENOMIC DNA]</scope>
    <source>
        <strain evidence="2">KCTC 32255</strain>
    </source>
</reference>
<organism evidence="1 2">
    <name type="scientific">Haloechinothrix salitolerans</name>
    <dbReference type="NCBI Taxonomy" id="926830"/>
    <lineage>
        <taxon>Bacteria</taxon>
        <taxon>Bacillati</taxon>
        <taxon>Actinomycetota</taxon>
        <taxon>Actinomycetes</taxon>
        <taxon>Pseudonocardiales</taxon>
        <taxon>Pseudonocardiaceae</taxon>
        <taxon>Haloechinothrix</taxon>
    </lineage>
</organism>
<comment type="caution">
    <text evidence="1">The sequence shown here is derived from an EMBL/GenBank/DDBJ whole genome shotgun (WGS) entry which is preliminary data.</text>
</comment>
<dbReference type="RefSeq" id="WP_345398620.1">
    <property type="nucleotide sequence ID" value="NZ_BAABLA010000028.1"/>
</dbReference>